<comment type="caution">
    <text evidence="2">The sequence shown here is derived from an EMBL/GenBank/DDBJ whole genome shotgun (WGS) entry which is preliminary data.</text>
</comment>
<dbReference type="NCBIfam" id="TIGR03083">
    <property type="entry name" value="maleylpyruvate isomerase family mycothiol-dependent enzyme"/>
    <property type="match status" value="1"/>
</dbReference>
<dbReference type="OrthoDB" id="3671213at2"/>
<proteinExistence type="predicted"/>
<dbReference type="InterPro" id="IPR024344">
    <property type="entry name" value="MDMPI_metal-binding"/>
</dbReference>
<feature type="domain" description="Mycothiol-dependent maleylpyruvate isomerase metal-binding" evidence="1">
    <location>
        <begin position="11"/>
        <end position="99"/>
    </location>
</feature>
<evidence type="ECO:0000313" key="3">
    <source>
        <dbReference type="Proteomes" id="UP000298860"/>
    </source>
</evidence>
<reference evidence="3" key="1">
    <citation type="submission" date="2019-04" db="EMBL/GenBank/DDBJ databases">
        <title>Draft genome sequence of Pseudonocardiaceae bacterium SL3-2-4.</title>
        <authorList>
            <person name="Ningsih F."/>
            <person name="Yokota A."/>
            <person name="Sakai Y."/>
            <person name="Nanatani K."/>
            <person name="Yabe S."/>
            <person name="Oetari A."/>
            <person name="Sjamsuridzal W."/>
        </authorList>
    </citation>
    <scope>NUCLEOTIDE SEQUENCE [LARGE SCALE GENOMIC DNA]</scope>
    <source>
        <strain evidence="3">SL3-2-4</strain>
    </source>
</reference>
<dbReference type="PANTHER" id="PTHR40758:SF1">
    <property type="entry name" value="CONSERVED PROTEIN"/>
    <property type="match status" value="1"/>
</dbReference>
<accession>A0A4D4J0C6</accession>
<dbReference type="InterPro" id="IPR017517">
    <property type="entry name" value="Maleyloyr_isom"/>
</dbReference>
<dbReference type="GO" id="GO:0005886">
    <property type="term" value="C:plasma membrane"/>
    <property type="evidence" value="ECO:0007669"/>
    <property type="project" value="TreeGrafter"/>
</dbReference>
<keyword evidence="3" id="KW-1185">Reference proteome</keyword>
<dbReference type="RefSeq" id="WP_137813181.1">
    <property type="nucleotide sequence ID" value="NZ_BJFL01000005.1"/>
</dbReference>
<dbReference type="Pfam" id="PF11716">
    <property type="entry name" value="MDMPI_N"/>
    <property type="match status" value="1"/>
</dbReference>
<dbReference type="PANTHER" id="PTHR40758">
    <property type="entry name" value="CONSERVED PROTEIN"/>
    <property type="match status" value="1"/>
</dbReference>
<dbReference type="EMBL" id="BJFL01000005">
    <property type="protein sequence ID" value="GDY30065.1"/>
    <property type="molecule type" value="Genomic_DNA"/>
</dbReference>
<evidence type="ECO:0000313" key="2">
    <source>
        <dbReference type="EMBL" id="GDY30065.1"/>
    </source>
</evidence>
<organism evidence="2 3">
    <name type="scientific">Gandjariella thermophila</name>
    <dbReference type="NCBI Taxonomy" id="1931992"/>
    <lineage>
        <taxon>Bacteria</taxon>
        <taxon>Bacillati</taxon>
        <taxon>Actinomycetota</taxon>
        <taxon>Actinomycetes</taxon>
        <taxon>Pseudonocardiales</taxon>
        <taxon>Pseudonocardiaceae</taxon>
        <taxon>Gandjariella</taxon>
    </lineage>
</organism>
<protein>
    <recommendedName>
        <fullName evidence="1">Mycothiol-dependent maleylpyruvate isomerase metal-binding domain-containing protein</fullName>
    </recommendedName>
</protein>
<dbReference type="Proteomes" id="UP000298860">
    <property type="component" value="Unassembled WGS sequence"/>
</dbReference>
<evidence type="ECO:0000259" key="1">
    <source>
        <dbReference type="Pfam" id="PF11716"/>
    </source>
</evidence>
<dbReference type="GO" id="GO:0046872">
    <property type="term" value="F:metal ion binding"/>
    <property type="evidence" value="ECO:0007669"/>
    <property type="project" value="InterPro"/>
</dbReference>
<gene>
    <name evidence="2" type="ORF">GTS_16980</name>
</gene>
<sequence>MDDGRPHPAPRHHGTTYRWVEHIVRNRLQRRIRSGEAPLELPDDPTRYPAWLTAGAETLLATLRATEPETPLWTWAADRHARFWPRRVLHEAVVHRADAELALGRTPHIDPGIAVDGIDEFLTNLPYASWVAERLGELEAAGQTLHLHATDGDGEWLISLGEGGFTWTRGHAKATVAARAPTAEQQRPAVHGA</sequence>
<dbReference type="AlphaFoldDB" id="A0A4D4J0C6"/>
<name>A0A4D4J0C6_9PSEU</name>